<keyword evidence="1" id="KW-1133">Transmembrane helix</keyword>
<keyword evidence="1" id="KW-0472">Membrane</keyword>
<feature type="transmembrane region" description="Helical" evidence="1">
    <location>
        <begin position="12"/>
        <end position="31"/>
    </location>
</feature>
<keyword evidence="1" id="KW-0812">Transmembrane</keyword>
<reference evidence="2" key="1">
    <citation type="submission" date="2014-05" db="EMBL/GenBank/DDBJ databases">
        <authorList>
            <person name="Chronopoulou M."/>
        </authorList>
    </citation>
    <scope>NUCLEOTIDE SEQUENCE</scope>
    <source>
        <tissue evidence="2">Whole organism</tissue>
    </source>
</reference>
<name>A0A0K2V2X9_LEPSM</name>
<dbReference type="EMBL" id="HACA01027126">
    <property type="protein sequence ID" value="CDW44487.1"/>
    <property type="molecule type" value="Transcribed_RNA"/>
</dbReference>
<accession>A0A0K2V2X9</accession>
<organism evidence="2">
    <name type="scientific">Lepeophtheirus salmonis</name>
    <name type="common">Salmon louse</name>
    <name type="synonym">Caligus salmonis</name>
    <dbReference type="NCBI Taxonomy" id="72036"/>
    <lineage>
        <taxon>Eukaryota</taxon>
        <taxon>Metazoa</taxon>
        <taxon>Ecdysozoa</taxon>
        <taxon>Arthropoda</taxon>
        <taxon>Crustacea</taxon>
        <taxon>Multicrustacea</taxon>
        <taxon>Hexanauplia</taxon>
        <taxon>Copepoda</taxon>
        <taxon>Siphonostomatoida</taxon>
        <taxon>Caligidae</taxon>
        <taxon>Lepeophtheirus</taxon>
    </lineage>
</organism>
<sequence length="95" mass="10978">MLEKNKLLEDIALDMFLSFTHLIGSLLYLLFFKFSRRIDSSSSIRVSISFSRCPVGVVSLFKSKRSIRELLRRLQHVLLLGNVFLPGVFVSKSEW</sequence>
<dbReference type="AlphaFoldDB" id="A0A0K2V2X9"/>
<protein>
    <recommendedName>
        <fullName evidence="3">Transmembrane protein</fullName>
    </recommendedName>
</protein>
<evidence type="ECO:0000313" key="2">
    <source>
        <dbReference type="EMBL" id="CDW44487.1"/>
    </source>
</evidence>
<evidence type="ECO:0008006" key="3">
    <source>
        <dbReference type="Google" id="ProtNLM"/>
    </source>
</evidence>
<proteinExistence type="predicted"/>
<evidence type="ECO:0000256" key="1">
    <source>
        <dbReference type="SAM" id="Phobius"/>
    </source>
</evidence>